<reference evidence="2" key="1">
    <citation type="journal article" date="2019" name="Int. J. Syst. Evol. Microbiol.">
        <title>The Global Catalogue of Microorganisms (GCM) 10K type strain sequencing project: providing services to taxonomists for standard genome sequencing and annotation.</title>
        <authorList>
            <consortium name="The Broad Institute Genomics Platform"/>
            <consortium name="The Broad Institute Genome Sequencing Center for Infectious Disease"/>
            <person name="Wu L."/>
            <person name="Ma J."/>
        </authorList>
    </citation>
    <scope>NUCLEOTIDE SEQUENCE [LARGE SCALE GENOMIC DNA]</scope>
    <source>
        <strain evidence="2">JCM 5067</strain>
    </source>
</reference>
<name>A0ABP3QX23_9ACTN</name>
<gene>
    <name evidence="1" type="ORF">GCM10010394_30930</name>
</gene>
<keyword evidence="2" id="KW-1185">Reference proteome</keyword>
<comment type="caution">
    <text evidence="1">The sequence shown here is derived from an EMBL/GenBank/DDBJ whole genome shotgun (WGS) entry which is preliminary data.</text>
</comment>
<dbReference type="Proteomes" id="UP001500668">
    <property type="component" value="Unassembled WGS sequence"/>
</dbReference>
<dbReference type="EMBL" id="BAAACA010000014">
    <property type="protein sequence ID" value="GAA0599187.1"/>
    <property type="molecule type" value="Genomic_DNA"/>
</dbReference>
<proteinExistence type="predicted"/>
<accession>A0ABP3QX23</accession>
<protein>
    <submittedName>
        <fullName evidence="1">Uncharacterized protein</fullName>
    </submittedName>
</protein>
<organism evidence="1 2">
    <name type="scientific">Streptomyces crystallinus</name>
    <dbReference type="NCBI Taxonomy" id="68191"/>
    <lineage>
        <taxon>Bacteria</taxon>
        <taxon>Bacillati</taxon>
        <taxon>Actinomycetota</taxon>
        <taxon>Actinomycetes</taxon>
        <taxon>Kitasatosporales</taxon>
        <taxon>Streptomycetaceae</taxon>
        <taxon>Streptomyces</taxon>
    </lineage>
</organism>
<evidence type="ECO:0000313" key="2">
    <source>
        <dbReference type="Proteomes" id="UP001500668"/>
    </source>
</evidence>
<sequence>MDGDPRDAGFLGQLMEPVEDVVRCERSPVGSAEHETCEQAVRISCAAGRCSCAVPEGGGDAREMATQPRLDRVFGAVDS</sequence>
<evidence type="ECO:0000313" key="1">
    <source>
        <dbReference type="EMBL" id="GAA0599187.1"/>
    </source>
</evidence>